<dbReference type="GO" id="GO:1904263">
    <property type="term" value="P:positive regulation of TORC1 signaling"/>
    <property type="evidence" value="ECO:0007669"/>
    <property type="project" value="TreeGrafter"/>
</dbReference>
<name>A0A6G1GEJ1_9PEZI</name>
<dbReference type="AlphaFoldDB" id="A0A6G1GEJ1"/>
<accession>A0A6G1GEJ1</accession>
<comment type="similarity">
    <text evidence="1">Belongs to the WD repeat mio family.</text>
</comment>
<dbReference type="InterPro" id="IPR037593">
    <property type="entry name" value="MIOS/Sea4"/>
</dbReference>
<evidence type="ECO:0000313" key="6">
    <source>
        <dbReference type="EMBL" id="KAF1816444.1"/>
    </source>
</evidence>
<dbReference type="Pfam" id="PF21719">
    <property type="entry name" value="MIOS_a-sol"/>
    <property type="match status" value="1"/>
</dbReference>
<dbReference type="Gene3D" id="2.130.10.10">
    <property type="entry name" value="YVTN repeat-like/Quinoprotein amine dehydrogenase"/>
    <property type="match status" value="1"/>
</dbReference>
<sequence length="959" mass="107023">METAIRWSPHATAQKPRFVLIDVAVNRIRLCEIQNIHKQTSQVRYRQVAQRDNLPNFTAFDWSKTHENLIALGSLSGEANLLRLDVDATEPEALRSFPIKSQRKCNSIAFSYRNLLATGLERVRSDFCLHIYDLNSEGPAGSQEPIRKLSGSEAITSVKFFAREPDLVAAGVSRSCIRIWDLRESATSATAQYPTRQVHNLAIDPLDDNYFVSAGPPGDPVVCVWDRRFASRAGPSTPSSSEPPGPLLEIRNAIDTSQHRPSIWSLRFCGVRPGCFGILSSAGEIKVIEIARFNAASGGRNSGYGSVEGSVTKPQYHASFTHNVTWPWYDMHRGQPENNHVMAYDFMSVGPTKNQSVIALRSSREVEMIEIPSAQPEVGLSNLDDLLVWKESRTLVPSNPSFGTVAEELLDMQVRKLGSEHTRKSASDQIGGEIAARIDKLHIDSSASTTANDASGSNWDLHEELLHIGFPKTKLDFSDIHTLLSVQRRRCQEGYLFDVKKNKSIVANDRWLVEMWDTVKRFEELAVDRGMIGNNLDLSFVGIAGIWKNSFGSSYVNRVLGSSSSAHDEFIDAVRAIVSAKELPEYEGVETAYPEHRQLCLAVCGWTFASVNRLRQKCLELIENGDHYKAIAMAVFRGRKTLALELLKQCIRQRRVDNIGLVAVIACDTVNEEQRSLCSWMADETSDPYLKALLSYFVIGDWKVVASMNKISLSERIGVAMNYLDDARLGEFISIEEQGVILFGNIEGIIFTGLTDRGVDLFQHYVAKFHDVQTAVLVMAHTIPRYLSDMRFDSWKSTYLNQMQAWQAYVPRTKFNILHTRKSIGPDGKPVMKPPPAPIRVRCTHCHAFLGVDAPTKTKETPTPAPNTRRNPAMNSGIMCQQCGKAMPRCGICMHYLGSPDPSRKGGVEALKGEELMSRQIVFCAKCKHGNHDGHAKLWFAKHQVCPVPDCQCMCGLLH</sequence>
<keyword evidence="7" id="KW-1185">Reference proteome</keyword>
<evidence type="ECO:0000313" key="8">
    <source>
        <dbReference type="RefSeq" id="XP_033538075.1"/>
    </source>
</evidence>
<keyword evidence="6" id="KW-0436">Ligase</keyword>
<reference evidence="8" key="3">
    <citation type="submission" date="2025-04" db="UniProtKB">
        <authorList>
            <consortium name="RefSeq"/>
        </authorList>
    </citation>
    <scope>IDENTIFICATION</scope>
    <source>
        <strain evidence="8">CBS 781.70</strain>
    </source>
</reference>
<feature type="domain" description="MIOS-like alpha-solenoid" evidence="5">
    <location>
        <begin position="488"/>
        <end position="723"/>
    </location>
</feature>
<dbReference type="InterPro" id="IPR049092">
    <property type="entry name" value="MIOS_a-sol"/>
</dbReference>
<dbReference type="SUPFAM" id="SSF50978">
    <property type="entry name" value="WD40 repeat-like"/>
    <property type="match status" value="1"/>
</dbReference>
<dbReference type="Proteomes" id="UP000504638">
    <property type="component" value="Unplaced"/>
</dbReference>
<dbReference type="EMBL" id="ML975150">
    <property type="protein sequence ID" value="KAF1816444.1"/>
    <property type="molecule type" value="Genomic_DNA"/>
</dbReference>
<gene>
    <name evidence="6 8" type="ORF">P152DRAFT_463997</name>
</gene>
<dbReference type="RefSeq" id="XP_033538075.1">
    <property type="nucleotide sequence ID" value="XM_033680534.1"/>
</dbReference>
<reference evidence="6 8" key="1">
    <citation type="submission" date="2020-01" db="EMBL/GenBank/DDBJ databases">
        <authorList>
            <consortium name="DOE Joint Genome Institute"/>
            <person name="Haridas S."/>
            <person name="Albert R."/>
            <person name="Binder M."/>
            <person name="Bloem J."/>
            <person name="Labutti K."/>
            <person name="Salamov A."/>
            <person name="Andreopoulos B."/>
            <person name="Baker S.E."/>
            <person name="Barry K."/>
            <person name="Bills G."/>
            <person name="Bluhm B.H."/>
            <person name="Cannon C."/>
            <person name="Castanera R."/>
            <person name="Culley D.E."/>
            <person name="Daum C."/>
            <person name="Ezra D."/>
            <person name="Gonzalez J.B."/>
            <person name="Henrissat B."/>
            <person name="Kuo A."/>
            <person name="Liang C."/>
            <person name="Lipzen A."/>
            <person name="Lutzoni F."/>
            <person name="Magnuson J."/>
            <person name="Mondo S."/>
            <person name="Nolan M."/>
            <person name="Ohm R."/>
            <person name="Pangilinan J."/>
            <person name="Park H.-J."/>
            <person name="Ramirez L."/>
            <person name="Alfaro M."/>
            <person name="Sun H."/>
            <person name="Tritt A."/>
            <person name="Yoshinaga Y."/>
            <person name="Zwiers L.-H."/>
            <person name="Turgeon B.G."/>
            <person name="Goodwin S.B."/>
            <person name="Spatafora J.W."/>
            <person name="Crous P.W."/>
            <person name="Grigoriev I.V."/>
        </authorList>
    </citation>
    <scope>NUCLEOTIDE SEQUENCE</scope>
    <source>
        <strain evidence="6 8">CBS 781.70</strain>
    </source>
</reference>
<dbReference type="GeneID" id="54421104"/>
<keyword evidence="2" id="KW-0853">WD repeat</keyword>
<evidence type="ECO:0000259" key="5">
    <source>
        <dbReference type="Pfam" id="PF21719"/>
    </source>
</evidence>
<evidence type="ECO:0000256" key="1">
    <source>
        <dbReference type="ARBA" id="ARBA00009713"/>
    </source>
</evidence>
<dbReference type="InterPro" id="IPR031488">
    <property type="entry name" value="Zn_ribbon_mio"/>
</dbReference>
<dbReference type="InterPro" id="IPR036322">
    <property type="entry name" value="WD40_repeat_dom_sf"/>
</dbReference>
<evidence type="ECO:0000256" key="2">
    <source>
        <dbReference type="ARBA" id="ARBA00022574"/>
    </source>
</evidence>
<protein>
    <submittedName>
        <fullName evidence="6 8">Ubiquitin-protein ligase-like protein E3</fullName>
    </submittedName>
</protein>
<evidence type="ECO:0000256" key="3">
    <source>
        <dbReference type="ARBA" id="ARBA00022737"/>
    </source>
</evidence>
<dbReference type="InterPro" id="IPR001680">
    <property type="entry name" value="WD40_rpt"/>
</dbReference>
<reference evidence="8" key="2">
    <citation type="submission" date="2020-04" db="EMBL/GenBank/DDBJ databases">
        <authorList>
            <consortium name="NCBI Genome Project"/>
        </authorList>
    </citation>
    <scope>NUCLEOTIDE SEQUENCE</scope>
    <source>
        <strain evidence="8">CBS 781.70</strain>
    </source>
</reference>
<feature type="domain" description="GATOR2 complex protein MIO zinc-ribbon like" evidence="4">
    <location>
        <begin position="876"/>
        <end position="955"/>
    </location>
</feature>
<dbReference type="GO" id="GO:0005737">
    <property type="term" value="C:cytoplasm"/>
    <property type="evidence" value="ECO:0007669"/>
    <property type="project" value="TreeGrafter"/>
</dbReference>
<dbReference type="PANTHER" id="PTHR16453:SF9">
    <property type="entry name" value="GATOR COMPLEX PROTEIN MIOS"/>
    <property type="match status" value="1"/>
</dbReference>
<evidence type="ECO:0000259" key="4">
    <source>
        <dbReference type="Pfam" id="PF17034"/>
    </source>
</evidence>
<dbReference type="InterPro" id="IPR015943">
    <property type="entry name" value="WD40/YVTN_repeat-like_dom_sf"/>
</dbReference>
<proteinExistence type="inferred from homology"/>
<dbReference type="Pfam" id="PF17034">
    <property type="entry name" value="zinc_ribbon_16"/>
    <property type="match status" value="1"/>
</dbReference>
<dbReference type="SMART" id="SM00320">
    <property type="entry name" value="WD40"/>
    <property type="match status" value="2"/>
</dbReference>
<evidence type="ECO:0000313" key="7">
    <source>
        <dbReference type="Proteomes" id="UP000504638"/>
    </source>
</evidence>
<dbReference type="GO" id="GO:0016874">
    <property type="term" value="F:ligase activity"/>
    <property type="evidence" value="ECO:0007669"/>
    <property type="project" value="UniProtKB-KW"/>
</dbReference>
<organism evidence="6">
    <name type="scientific">Eremomyces bilateralis CBS 781.70</name>
    <dbReference type="NCBI Taxonomy" id="1392243"/>
    <lineage>
        <taxon>Eukaryota</taxon>
        <taxon>Fungi</taxon>
        <taxon>Dikarya</taxon>
        <taxon>Ascomycota</taxon>
        <taxon>Pezizomycotina</taxon>
        <taxon>Dothideomycetes</taxon>
        <taxon>Dothideomycetes incertae sedis</taxon>
        <taxon>Eremomycetales</taxon>
        <taxon>Eremomycetaceae</taxon>
        <taxon>Eremomyces</taxon>
    </lineage>
</organism>
<keyword evidence="3" id="KW-0677">Repeat</keyword>
<dbReference type="OrthoDB" id="341486at2759"/>
<dbReference type="PANTHER" id="PTHR16453">
    <property type="entry name" value="WD40 DOMAIN-CONTAINING PROTEIN MIO FAMILY MEMBER"/>
    <property type="match status" value="1"/>
</dbReference>